<feature type="transmembrane region" description="Helical" evidence="7">
    <location>
        <begin position="229"/>
        <end position="247"/>
    </location>
</feature>
<evidence type="ECO:0000256" key="7">
    <source>
        <dbReference type="SAM" id="Phobius"/>
    </source>
</evidence>
<dbReference type="PANTHER" id="PTHR30482:SF10">
    <property type="entry name" value="HIGH-AFFINITY BRANCHED-CHAIN AMINO ACID TRANSPORT PROTEIN BRAE"/>
    <property type="match status" value="1"/>
</dbReference>
<feature type="transmembrane region" description="Helical" evidence="7">
    <location>
        <begin position="283"/>
        <end position="304"/>
    </location>
</feature>
<feature type="transmembrane region" description="Helical" evidence="7">
    <location>
        <begin position="98"/>
        <end position="120"/>
    </location>
</feature>
<dbReference type="AlphaFoldDB" id="A0A6C2YQS7"/>
<feature type="region of interest" description="Disordered" evidence="6">
    <location>
        <begin position="350"/>
        <end position="370"/>
    </location>
</feature>
<dbReference type="CDD" id="cd06581">
    <property type="entry name" value="TM_PBP1_LivM_like"/>
    <property type="match status" value="1"/>
</dbReference>
<dbReference type="KEGG" id="tim:GMBLW1_01240"/>
<dbReference type="Proteomes" id="UP000464378">
    <property type="component" value="Chromosome"/>
</dbReference>
<comment type="subcellular location">
    <subcellularLocation>
        <location evidence="1">Cell membrane</location>
        <topology evidence="1">Multi-pass membrane protein</topology>
    </subcellularLocation>
</comment>
<dbReference type="EMBL" id="LR593887">
    <property type="protein sequence ID" value="VTS05039.1"/>
    <property type="molecule type" value="Genomic_DNA"/>
</dbReference>
<name>A0A6C2YQS7_9BACT</name>
<feature type="transmembrane region" description="Helical" evidence="7">
    <location>
        <begin position="47"/>
        <end position="65"/>
    </location>
</feature>
<keyword evidence="5 7" id="KW-0472">Membrane</keyword>
<keyword evidence="2" id="KW-1003">Cell membrane</keyword>
<evidence type="ECO:0000313" key="8">
    <source>
        <dbReference type="EMBL" id="VIP03836.1"/>
    </source>
</evidence>
<sequence length="370" mass="40159">MTTPLATPIPPARSWKESIPWGILTLAIVAAYPLIPGLENSLGIGNQLGFLFIFSILALALNVIVGYTGLLHLGIAAFFGIGAYITGILTISRYPFQVGFFPALVASTVGASLLGMMISAPTLRLRGDYLALVTLGFGEVVRFSLRNLEEITDGTKGLNPIPAPKFLGEDANWAGDFRYFYYLTFAILLVVILLLRNIERSRLGRAWVALREDELATTAMGLSTARLRLLAFGLGCGLAGLAGSLYATRLVNTADPNSYDFNRSIIMLSCLILGGLGNRNGVLLGVFLILGFDNILAPLMDGIIQRNFPGETKVYFTFSGWRLMVFGMALILVMRYRPEGLLPSSRMAHELHPEDELPPQPEASAAEVKS</sequence>
<feature type="transmembrane region" description="Helical" evidence="7">
    <location>
        <begin position="18"/>
        <end position="35"/>
    </location>
</feature>
<dbReference type="InterPro" id="IPR001851">
    <property type="entry name" value="ABC_transp_permease"/>
</dbReference>
<dbReference type="InterPro" id="IPR043428">
    <property type="entry name" value="LivM-like"/>
</dbReference>
<keyword evidence="3 7" id="KW-0812">Transmembrane</keyword>
<dbReference type="EMBL" id="LR586016">
    <property type="protein sequence ID" value="VIP03836.1"/>
    <property type="molecule type" value="Genomic_DNA"/>
</dbReference>
<dbReference type="Pfam" id="PF02653">
    <property type="entry name" value="BPD_transp_2"/>
    <property type="match status" value="1"/>
</dbReference>
<feature type="transmembrane region" description="Helical" evidence="7">
    <location>
        <begin position="259"/>
        <end position="276"/>
    </location>
</feature>
<feature type="transmembrane region" description="Helical" evidence="7">
    <location>
        <begin position="71"/>
        <end position="91"/>
    </location>
</feature>
<evidence type="ECO:0000256" key="5">
    <source>
        <dbReference type="ARBA" id="ARBA00023136"/>
    </source>
</evidence>
<dbReference type="InParanoid" id="A0A6C2YQS7"/>
<evidence type="ECO:0000256" key="6">
    <source>
        <dbReference type="SAM" id="MobiDB-lite"/>
    </source>
</evidence>
<evidence type="ECO:0000256" key="1">
    <source>
        <dbReference type="ARBA" id="ARBA00004651"/>
    </source>
</evidence>
<evidence type="ECO:0008006" key="10">
    <source>
        <dbReference type="Google" id="ProtNLM"/>
    </source>
</evidence>
<feature type="transmembrane region" description="Helical" evidence="7">
    <location>
        <begin position="179"/>
        <end position="195"/>
    </location>
</feature>
<dbReference type="RefSeq" id="WP_162658990.1">
    <property type="nucleotide sequence ID" value="NZ_LR593887.1"/>
</dbReference>
<evidence type="ECO:0000256" key="2">
    <source>
        <dbReference type="ARBA" id="ARBA00022475"/>
    </source>
</evidence>
<organism evidence="8">
    <name type="scientific">Tuwongella immobilis</name>
    <dbReference type="NCBI Taxonomy" id="692036"/>
    <lineage>
        <taxon>Bacteria</taxon>
        <taxon>Pseudomonadati</taxon>
        <taxon>Planctomycetota</taxon>
        <taxon>Planctomycetia</taxon>
        <taxon>Gemmatales</taxon>
        <taxon>Gemmataceae</taxon>
        <taxon>Tuwongella</taxon>
    </lineage>
</organism>
<gene>
    <name evidence="8" type="ORF">GMBLW1_01240</name>
</gene>
<evidence type="ECO:0000256" key="3">
    <source>
        <dbReference type="ARBA" id="ARBA00022692"/>
    </source>
</evidence>
<dbReference type="FunCoup" id="A0A6C2YQS7">
    <property type="interactions" value="161"/>
</dbReference>
<protein>
    <recommendedName>
        <fullName evidence="10">Branched-chain amino acid ABC transporter permease</fullName>
    </recommendedName>
</protein>
<dbReference type="GO" id="GO:0015658">
    <property type="term" value="F:branched-chain amino acid transmembrane transporter activity"/>
    <property type="evidence" value="ECO:0007669"/>
    <property type="project" value="InterPro"/>
</dbReference>
<dbReference type="GO" id="GO:0005886">
    <property type="term" value="C:plasma membrane"/>
    <property type="evidence" value="ECO:0007669"/>
    <property type="project" value="UniProtKB-SubCell"/>
</dbReference>
<dbReference type="PANTHER" id="PTHR30482">
    <property type="entry name" value="HIGH-AFFINITY BRANCHED-CHAIN AMINO ACID TRANSPORT SYSTEM PERMEASE"/>
    <property type="match status" value="1"/>
</dbReference>
<feature type="transmembrane region" description="Helical" evidence="7">
    <location>
        <begin position="316"/>
        <end position="336"/>
    </location>
</feature>
<keyword evidence="4 7" id="KW-1133">Transmembrane helix</keyword>
<evidence type="ECO:0000256" key="4">
    <source>
        <dbReference type="ARBA" id="ARBA00022989"/>
    </source>
</evidence>
<evidence type="ECO:0000313" key="9">
    <source>
        <dbReference type="Proteomes" id="UP000464378"/>
    </source>
</evidence>
<keyword evidence="9" id="KW-1185">Reference proteome</keyword>
<reference evidence="8" key="1">
    <citation type="submission" date="2019-04" db="EMBL/GenBank/DDBJ databases">
        <authorList>
            <consortium name="Science for Life Laboratories"/>
        </authorList>
    </citation>
    <scope>NUCLEOTIDE SEQUENCE</scope>
    <source>
        <strain evidence="8">MBLW1</strain>
    </source>
</reference>
<proteinExistence type="predicted"/>
<accession>A0A6C2YQS7</accession>